<gene>
    <name evidence="1" type="ORF">SAMN06264849_11441</name>
</gene>
<accession>A0A521F7V2</accession>
<keyword evidence="2" id="KW-1185">Reference proteome</keyword>
<dbReference type="EMBL" id="FXTI01000014">
    <property type="protein sequence ID" value="SMO92217.1"/>
    <property type="molecule type" value="Genomic_DNA"/>
</dbReference>
<evidence type="ECO:0000313" key="2">
    <source>
        <dbReference type="Proteomes" id="UP000315636"/>
    </source>
</evidence>
<reference evidence="1 2" key="1">
    <citation type="submission" date="2017-05" db="EMBL/GenBank/DDBJ databases">
        <authorList>
            <person name="Varghese N."/>
            <person name="Submissions S."/>
        </authorList>
    </citation>
    <scope>NUCLEOTIDE SEQUENCE [LARGE SCALE GENOMIC DNA]</scope>
    <source>
        <strain evidence="1 2">DSM 45474</strain>
    </source>
</reference>
<dbReference type="Proteomes" id="UP000315636">
    <property type="component" value="Unassembled WGS sequence"/>
</dbReference>
<organism evidence="1 2">
    <name type="scientific">Melghirimyces algeriensis</name>
    <dbReference type="NCBI Taxonomy" id="910412"/>
    <lineage>
        <taxon>Bacteria</taxon>
        <taxon>Bacillati</taxon>
        <taxon>Bacillota</taxon>
        <taxon>Bacilli</taxon>
        <taxon>Bacillales</taxon>
        <taxon>Thermoactinomycetaceae</taxon>
        <taxon>Melghirimyces</taxon>
    </lineage>
</organism>
<protein>
    <submittedName>
        <fullName evidence="1">Uncharacterized protein</fullName>
    </submittedName>
</protein>
<evidence type="ECO:0000313" key="1">
    <source>
        <dbReference type="EMBL" id="SMO92217.1"/>
    </source>
</evidence>
<name>A0A521F7V2_9BACL</name>
<proteinExistence type="predicted"/>
<dbReference type="AlphaFoldDB" id="A0A521F7V2"/>
<dbReference type="RefSeq" id="WP_142506633.1">
    <property type="nucleotide sequence ID" value="NZ_FXTI01000014.1"/>
</dbReference>
<sequence>MSEDSKKATQITNHVSVQLKSPIEIPNFIGGKDSFHTKTLSNRQNIPMSNRMLVFKLDDIIPKTEYGIPETLNVETLFCHPVSGEVLEKGEIRIPKENIKAVIQSPQSDAF</sequence>